<dbReference type="AlphaFoldDB" id="A0AAV9V1G6"/>
<organism evidence="3 4">
    <name type="scientific">Orbilia brochopaga</name>
    <dbReference type="NCBI Taxonomy" id="3140254"/>
    <lineage>
        <taxon>Eukaryota</taxon>
        <taxon>Fungi</taxon>
        <taxon>Dikarya</taxon>
        <taxon>Ascomycota</taxon>
        <taxon>Pezizomycotina</taxon>
        <taxon>Orbiliomycetes</taxon>
        <taxon>Orbiliales</taxon>
        <taxon>Orbiliaceae</taxon>
        <taxon>Orbilia</taxon>
    </lineage>
</organism>
<evidence type="ECO:0000313" key="4">
    <source>
        <dbReference type="Proteomes" id="UP001375240"/>
    </source>
</evidence>
<evidence type="ECO:0000256" key="1">
    <source>
        <dbReference type="SAM" id="Coils"/>
    </source>
</evidence>
<proteinExistence type="predicted"/>
<evidence type="ECO:0000313" key="3">
    <source>
        <dbReference type="EMBL" id="KAK6352772.1"/>
    </source>
</evidence>
<keyword evidence="4" id="KW-1185">Reference proteome</keyword>
<protein>
    <recommendedName>
        <fullName evidence="5">Mitochondrial ATPase inhibitor</fullName>
    </recommendedName>
</protein>
<dbReference type="EMBL" id="JAVHNQ010000003">
    <property type="protein sequence ID" value="KAK6352772.1"/>
    <property type="molecule type" value="Genomic_DNA"/>
</dbReference>
<evidence type="ECO:0008006" key="5">
    <source>
        <dbReference type="Google" id="ProtNLM"/>
    </source>
</evidence>
<feature type="compositionally biased region" description="Basic and acidic residues" evidence="2">
    <location>
        <begin position="51"/>
        <end position="65"/>
    </location>
</feature>
<accession>A0AAV9V1G6</accession>
<evidence type="ECO:0000256" key="2">
    <source>
        <dbReference type="SAM" id="MobiDB-lite"/>
    </source>
</evidence>
<keyword evidence="1" id="KW-0175">Coiled coil</keyword>
<name>A0AAV9V1G6_9PEZI</name>
<gene>
    <name evidence="3" type="ORF">TWF696_004774</name>
</gene>
<sequence length="124" mass="13573">MAATSISRTLARRLALPGSAATRLHAKTAMTGLPTATPACSHPYSSYSTVHENDPDKLHEHKHSSLAEQKAGKGQWREELASDAEAFIKAEREEIQATGEEIKKLEKETHKLLKQTGIKPYTPG</sequence>
<feature type="region of interest" description="Disordered" evidence="2">
    <location>
        <begin position="33"/>
        <end position="78"/>
    </location>
</feature>
<dbReference type="Proteomes" id="UP001375240">
    <property type="component" value="Unassembled WGS sequence"/>
</dbReference>
<reference evidence="3 4" key="1">
    <citation type="submission" date="2019-10" db="EMBL/GenBank/DDBJ databases">
        <authorList>
            <person name="Palmer J.M."/>
        </authorList>
    </citation>
    <scope>NUCLEOTIDE SEQUENCE [LARGE SCALE GENOMIC DNA]</scope>
    <source>
        <strain evidence="3 4">TWF696</strain>
    </source>
</reference>
<feature type="coiled-coil region" evidence="1">
    <location>
        <begin position="88"/>
        <end position="115"/>
    </location>
</feature>
<comment type="caution">
    <text evidence="3">The sequence shown here is derived from an EMBL/GenBank/DDBJ whole genome shotgun (WGS) entry which is preliminary data.</text>
</comment>